<proteinExistence type="predicted"/>
<evidence type="ECO:0000313" key="1">
    <source>
        <dbReference type="EMBL" id="SVB25596.1"/>
    </source>
</evidence>
<feature type="non-terminal residue" evidence="1">
    <location>
        <position position="39"/>
    </location>
</feature>
<protein>
    <submittedName>
        <fullName evidence="1">Uncharacterized protein</fullName>
    </submittedName>
</protein>
<reference evidence="1" key="1">
    <citation type="submission" date="2018-05" db="EMBL/GenBank/DDBJ databases">
        <authorList>
            <person name="Lanie J.A."/>
            <person name="Ng W.-L."/>
            <person name="Kazmierczak K.M."/>
            <person name="Andrzejewski T.M."/>
            <person name="Davidsen T.M."/>
            <person name="Wayne K.J."/>
            <person name="Tettelin H."/>
            <person name="Glass J.I."/>
            <person name="Rusch D."/>
            <person name="Podicherti R."/>
            <person name="Tsui H.-C.T."/>
            <person name="Winkler M.E."/>
        </authorList>
    </citation>
    <scope>NUCLEOTIDE SEQUENCE</scope>
</reference>
<name>A0A382CHJ7_9ZZZZ</name>
<accession>A0A382CHJ7</accession>
<dbReference type="EMBL" id="UINC01034558">
    <property type="protein sequence ID" value="SVB25596.1"/>
    <property type="molecule type" value="Genomic_DNA"/>
</dbReference>
<gene>
    <name evidence="1" type="ORF">METZ01_LOCUS178450</name>
</gene>
<organism evidence="1">
    <name type="scientific">marine metagenome</name>
    <dbReference type="NCBI Taxonomy" id="408172"/>
    <lineage>
        <taxon>unclassified sequences</taxon>
        <taxon>metagenomes</taxon>
        <taxon>ecological metagenomes</taxon>
    </lineage>
</organism>
<dbReference type="AlphaFoldDB" id="A0A382CHJ7"/>
<sequence>MGKFYSGNIFIFFITSFYFKVVHDVCCFLFREGILLFSA</sequence>